<feature type="repeat" description="TPR" evidence="3">
    <location>
        <begin position="49"/>
        <end position="82"/>
    </location>
</feature>
<dbReference type="Pfam" id="PF04488">
    <property type="entry name" value="Gly_transf_sug"/>
    <property type="match status" value="1"/>
</dbReference>
<dbReference type="Pfam" id="PF14559">
    <property type="entry name" value="TPR_19"/>
    <property type="match status" value="2"/>
</dbReference>
<accession>A0ABS9Z8H7</accession>
<dbReference type="InterPro" id="IPR003107">
    <property type="entry name" value="HAT"/>
</dbReference>
<reference evidence="4" key="1">
    <citation type="journal article" date="2022" name="ISME J.">
        <title>Identification of active gaseous-alkane degraders at natural gas seeps.</title>
        <authorList>
            <person name="Farhan Ul Haque M."/>
            <person name="Hernandez M."/>
            <person name="Crombie A.T."/>
            <person name="Murrell J.C."/>
        </authorList>
    </citation>
    <scope>NUCLEOTIDE SEQUENCE</scope>
    <source>
        <strain evidence="4">PC2</strain>
    </source>
</reference>
<dbReference type="EMBL" id="JAIVFP010000001">
    <property type="protein sequence ID" value="MCI4683907.1"/>
    <property type="molecule type" value="Genomic_DNA"/>
</dbReference>
<feature type="repeat" description="TPR" evidence="3">
    <location>
        <begin position="185"/>
        <end position="218"/>
    </location>
</feature>
<dbReference type="PANTHER" id="PTHR45586:SF1">
    <property type="entry name" value="LIPOPOLYSACCHARIDE ASSEMBLY PROTEIN B"/>
    <property type="match status" value="1"/>
</dbReference>
<evidence type="ECO:0000256" key="3">
    <source>
        <dbReference type="PROSITE-ProRule" id="PRU00339"/>
    </source>
</evidence>
<comment type="caution">
    <text evidence="4">The sequence shown here is derived from an EMBL/GenBank/DDBJ whole genome shotgun (WGS) entry which is preliminary data.</text>
</comment>
<dbReference type="PROSITE" id="PS50005">
    <property type="entry name" value="TPR"/>
    <property type="match status" value="8"/>
</dbReference>
<organism evidence="4 5">
    <name type="scientific">Candidatus Rhodoblastus alkanivorans</name>
    <dbReference type="NCBI Taxonomy" id="2954117"/>
    <lineage>
        <taxon>Bacteria</taxon>
        <taxon>Pseudomonadati</taxon>
        <taxon>Pseudomonadota</taxon>
        <taxon>Alphaproteobacteria</taxon>
        <taxon>Hyphomicrobiales</taxon>
        <taxon>Rhodoblastaceae</taxon>
        <taxon>Rhodoblastus</taxon>
    </lineage>
</organism>
<keyword evidence="2 3" id="KW-0802">TPR repeat</keyword>
<feature type="repeat" description="TPR" evidence="3">
    <location>
        <begin position="660"/>
        <end position="693"/>
    </location>
</feature>
<dbReference type="SMART" id="SM00386">
    <property type="entry name" value="HAT"/>
    <property type="match status" value="7"/>
</dbReference>
<dbReference type="SUPFAM" id="SSF48452">
    <property type="entry name" value="TPR-like"/>
    <property type="match status" value="4"/>
</dbReference>
<keyword evidence="5" id="KW-1185">Reference proteome</keyword>
<dbReference type="SMART" id="SM00028">
    <property type="entry name" value="TPR"/>
    <property type="match status" value="19"/>
</dbReference>
<dbReference type="InterPro" id="IPR051012">
    <property type="entry name" value="CellSynth/LPSAsmb/PSIAsmb"/>
</dbReference>
<dbReference type="SUPFAM" id="SSF53448">
    <property type="entry name" value="Nucleotide-diphospho-sugar transferases"/>
    <property type="match status" value="1"/>
</dbReference>
<feature type="repeat" description="TPR" evidence="3">
    <location>
        <begin position="253"/>
        <end position="286"/>
    </location>
</feature>
<feature type="repeat" description="TPR" evidence="3">
    <location>
        <begin position="117"/>
        <end position="150"/>
    </location>
</feature>
<evidence type="ECO:0000313" key="5">
    <source>
        <dbReference type="Proteomes" id="UP001139104"/>
    </source>
</evidence>
<keyword evidence="1" id="KW-0677">Repeat</keyword>
<feature type="repeat" description="TPR" evidence="3">
    <location>
        <begin position="592"/>
        <end position="625"/>
    </location>
</feature>
<evidence type="ECO:0000256" key="2">
    <source>
        <dbReference type="ARBA" id="ARBA00022803"/>
    </source>
</evidence>
<dbReference type="InterPro" id="IPR029044">
    <property type="entry name" value="Nucleotide-diphossugar_trans"/>
</dbReference>
<dbReference type="InterPro" id="IPR019734">
    <property type="entry name" value="TPR_rpt"/>
</dbReference>
<feature type="repeat" description="TPR" evidence="3">
    <location>
        <begin position="321"/>
        <end position="354"/>
    </location>
</feature>
<dbReference type="Pfam" id="PF13428">
    <property type="entry name" value="TPR_14"/>
    <property type="match status" value="1"/>
</dbReference>
<dbReference type="InterPro" id="IPR011990">
    <property type="entry name" value="TPR-like_helical_dom_sf"/>
</dbReference>
<sequence length="1172" mass="130068">MAHFRAAADADPNHLGVRQDVAIELRELGRLDEAEAAFREVVAKNPSFCAGWHGLGVIARRRGDREGALAHFRAAADADPNHLGVRQDIANELRELGRLDEAEAAFREVVAKNPSFCAGWHGLGVIARRRGDREGALAHFRAAADADPNHLGVRQDIANELRELGRLDEAEAAFREVVAKNPSFCAGWHGLGVIARRRGDREGALAHFRAAADADPNHLGVRQDIANELRELGRLDEAEAVCRKIVAKNPRFLDGWRGLGLIARCRGDREAALAHFRAAADADPNHLWARQDVATELCQLGHFDEAEAVCRKIVAKNPRFPDGWRGLGLIARRRGDREAALAHFRAAADADPNHPWARQDVATELRELGYLDEAEAVYREMVAKNPRLSDGWRGLGLIARRRGDSEAALAHFRAAAEADPKALWAFEAIATELRELGRLDEAEEVLESIVARNPDSAQALTAYANGIRHKASKSELVAMFEKAVALEPGHISARHALASEYLWNYRLDEAEALHDEILSRERNPGSLIGKGLIARQRGDRAAALDFFAEAAKSPGATAQSTIEWSTELFDAGRNEEAQKVLLDALSQRPNQPNIYMRLGHNARARGDHLAAREAFSQALKLNSKSDPARIELATEEFHQGRTSQAVAALEEIILRQPKHVRAIETLARFLEQLDDLERATYLRRKVLEIEPSNLAAHLNIARALAKFGQIQEARQALANAAARLGRRPEIVLAEAGMFNNFGDYAAAHALLTKASAEFPTHFEVRNQLARSMIFRGEFERARRAADAVSAHNVRDKARLCALRAEIAIAEWDFDAAERHFADALAFWPSEPSINGRAAQVALYRFDLRSAKQRLETSMRFNPVHRNQHQGKWKTSQSYVGQLLDEFRIDRGALDKLRDALPRQDAIQALANLVREMPDYTPAAMFLTIALRRKGLLARSECAACKAPSIPAKILQFWDDEIPADVGALCEAWRASHPTYSYQLFSLRDARRFLSELGFPGALAAFNRAIEPAMKADLFRLAYLFREGGYYIDADDRFLAPLSTLNTGGHDLVLYQEEYGTAGNNFIGARPGHPAIERALKAAIDAVNRGDHDMVWLATGPGLLTRSIASYLAEDVAKHLKTTLILERHELRQAVAIHTLTSHKNTKKHWVRSAFNRARALSIESLETAIRQA</sequence>
<evidence type="ECO:0000313" key="4">
    <source>
        <dbReference type="EMBL" id="MCI4683907.1"/>
    </source>
</evidence>
<proteinExistence type="predicted"/>
<dbReference type="PANTHER" id="PTHR45586">
    <property type="entry name" value="TPR REPEAT-CONTAINING PROTEIN PA4667"/>
    <property type="match status" value="1"/>
</dbReference>
<dbReference type="InterPro" id="IPR007577">
    <property type="entry name" value="GlycoTrfase_DXD_sugar-bd_CS"/>
</dbReference>
<gene>
    <name evidence="4" type="ORF">K2U94_14235</name>
</gene>
<evidence type="ECO:0000256" key="1">
    <source>
        <dbReference type="ARBA" id="ARBA00022737"/>
    </source>
</evidence>
<dbReference type="Pfam" id="PF13432">
    <property type="entry name" value="TPR_16"/>
    <property type="match status" value="6"/>
</dbReference>
<dbReference type="Gene3D" id="3.90.550.20">
    <property type="match status" value="1"/>
</dbReference>
<dbReference type="Gene3D" id="1.25.40.10">
    <property type="entry name" value="Tetratricopeptide repeat domain"/>
    <property type="match status" value="7"/>
</dbReference>
<feature type="repeat" description="TPR" evidence="3">
    <location>
        <begin position="389"/>
        <end position="422"/>
    </location>
</feature>
<name>A0ABS9Z8H7_9HYPH</name>
<protein>
    <submittedName>
        <fullName evidence="4">Tetratricopeptide repeat protein</fullName>
    </submittedName>
</protein>
<dbReference type="Proteomes" id="UP001139104">
    <property type="component" value="Unassembled WGS sequence"/>
</dbReference>